<dbReference type="PANTHER" id="PTHR33993">
    <property type="entry name" value="GLYOXALASE-RELATED"/>
    <property type="match status" value="1"/>
</dbReference>
<evidence type="ECO:0000259" key="1">
    <source>
        <dbReference type="PROSITE" id="PS51819"/>
    </source>
</evidence>
<evidence type="ECO:0000313" key="2">
    <source>
        <dbReference type="EMBL" id="MBW5481710.1"/>
    </source>
</evidence>
<dbReference type="CDD" id="cd07247">
    <property type="entry name" value="SgaA_N_like"/>
    <property type="match status" value="2"/>
</dbReference>
<proteinExistence type="predicted"/>
<dbReference type="InterPro" id="IPR052164">
    <property type="entry name" value="Anthracycline_SecMetBiosynth"/>
</dbReference>
<comment type="caution">
    <text evidence="2">The sequence shown here is derived from an EMBL/GenBank/DDBJ whole genome shotgun (WGS) entry which is preliminary data.</text>
</comment>
<gene>
    <name evidence="2" type="ORF">GPJ59_07390</name>
</gene>
<name>A0ABS6Z1U7_9ACTN</name>
<dbReference type="Proteomes" id="UP000812013">
    <property type="component" value="Unassembled WGS sequence"/>
</dbReference>
<dbReference type="Gene3D" id="3.10.180.10">
    <property type="entry name" value="2,3-Dihydroxybiphenyl 1,2-Dioxygenase, domain 1"/>
    <property type="match status" value="2"/>
</dbReference>
<dbReference type="PANTHER" id="PTHR33993:SF14">
    <property type="entry name" value="GB|AAF24581.1"/>
    <property type="match status" value="1"/>
</dbReference>
<dbReference type="PROSITE" id="PS51819">
    <property type="entry name" value="VOC"/>
    <property type="match status" value="2"/>
</dbReference>
<dbReference type="EMBL" id="WTFF01000030">
    <property type="protein sequence ID" value="MBW5481710.1"/>
    <property type="molecule type" value="Genomic_DNA"/>
</dbReference>
<dbReference type="InterPro" id="IPR004360">
    <property type="entry name" value="Glyas_Fos-R_dOase_dom"/>
</dbReference>
<dbReference type="InterPro" id="IPR037523">
    <property type="entry name" value="VOC_core"/>
</dbReference>
<keyword evidence="3" id="KW-1185">Reference proteome</keyword>
<evidence type="ECO:0000313" key="3">
    <source>
        <dbReference type="Proteomes" id="UP000812013"/>
    </source>
</evidence>
<accession>A0ABS6Z1U7</accession>
<sequence length="302" mass="31575">MGRGVVTRTGRFGGRVTWVGEGPSFPAHSSEAPVPDKNGPYKAGTPCWIDLMVPDQQAAIDFYADLFGWQGEVGPAEAGGYAVCELKGKPVAGIMAAMNPDGSTPDPMPPAAWTTYLATDDVDETLAAIDKAGGNTVMGAMDVMDIGRMAVVADPQGAVFGLWEAKSFYGAGIVNEHGALIWNELSTTDPQAAGSFYSAALPVTATPSEMEGAEGYMEFKVDGRAVGGLMNLEKAPPGNRPHWMPYFCVDDTDSVVAAAERAGANVLAPPFDMVAGRMAVLTDPQGAVFSVIHSAMTPEQPV</sequence>
<organism evidence="2 3">
    <name type="scientific">Streptomyces bambusae</name>
    <dbReference type="NCBI Taxonomy" id="1550616"/>
    <lineage>
        <taxon>Bacteria</taxon>
        <taxon>Bacillati</taxon>
        <taxon>Actinomycetota</taxon>
        <taxon>Actinomycetes</taxon>
        <taxon>Kitasatosporales</taxon>
        <taxon>Streptomycetaceae</taxon>
        <taxon>Streptomyces</taxon>
    </lineage>
</organism>
<feature type="domain" description="VOC" evidence="1">
    <location>
        <begin position="45"/>
        <end position="165"/>
    </location>
</feature>
<dbReference type="SUPFAM" id="SSF54593">
    <property type="entry name" value="Glyoxalase/Bleomycin resistance protein/Dihydroxybiphenyl dioxygenase"/>
    <property type="match status" value="2"/>
</dbReference>
<dbReference type="InterPro" id="IPR041581">
    <property type="entry name" value="Glyoxalase_6"/>
</dbReference>
<dbReference type="InterPro" id="IPR029068">
    <property type="entry name" value="Glyas_Bleomycin-R_OHBP_Dase"/>
</dbReference>
<feature type="domain" description="VOC" evidence="1">
    <location>
        <begin position="179"/>
        <end position="294"/>
    </location>
</feature>
<protein>
    <submittedName>
        <fullName evidence="2">VOC family protein</fullName>
    </submittedName>
</protein>
<dbReference type="Pfam" id="PF00903">
    <property type="entry name" value="Glyoxalase"/>
    <property type="match status" value="1"/>
</dbReference>
<reference evidence="2 3" key="1">
    <citation type="submission" date="2019-12" db="EMBL/GenBank/DDBJ databases">
        <title>Genome sequence of Streptomyces bambusae.</title>
        <authorList>
            <person name="Bansal K."/>
            <person name="Choksket S."/>
            <person name="Korpole S."/>
            <person name="Patil P.B."/>
        </authorList>
    </citation>
    <scope>NUCLEOTIDE SEQUENCE [LARGE SCALE GENOMIC DNA]</scope>
    <source>
        <strain evidence="2 3">SK60</strain>
    </source>
</reference>
<dbReference type="Pfam" id="PF18029">
    <property type="entry name" value="Glyoxalase_6"/>
    <property type="match status" value="1"/>
</dbReference>